<proteinExistence type="predicted"/>
<evidence type="ECO:0000256" key="1">
    <source>
        <dbReference type="ARBA" id="ARBA00023015"/>
    </source>
</evidence>
<keyword evidence="2" id="KW-0238">DNA-binding</keyword>
<dbReference type="InterPro" id="IPR052158">
    <property type="entry name" value="INH-QAR"/>
</dbReference>
<dbReference type="Pfam" id="PF12833">
    <property type="entry name" value="HTH_18"/>
    <property type="match status" value="1"/>
</dbReference>
<dbReference type="PANTHER" id="PTHR43130">
    <property type="entry name" value="ARAC-FAMILY TRANSCRIPTIONAL REGULATOR"/>
    <property type="match status" value="1"/>
</dbReference>
<dbReference type="SUPFAM" id="SSF46689">
    <property type="entry name" value="Homeodomain-like"/>
    <property type="match status" value="2"/>
</dbReference>
<dbReference type="GO" id="GO:0043565">
    <property type="term" value="F:sequence-specific DNA binding"/>
    <property type="evidence" value="ECO:0007669"/>
    <property type="project" value="InterPro"/>
</dbReference>
<dbReference type="InterPro" id="IPR018060">
    <property type="entry name" value="HTH_AraC"/>
</dbReference>
<dbReference type="EMBL" id="JAEQBW010000009">
    <property type="protein sequence ID" value="MBK6266587.1"/>
    <property type="molecule type" value="Genomic_DNA"/>
</dbReference>
<dbReference type="PROSITE" id="PS01124">
    <property type="entry name" value="HTH_ARAC_FAMILY_2"/>
    <property type="match status" value="1"/>
</dbReference>
<dbReference type="InterPro" id="IPR009057">
    <property type="entry name" value="Homeodomain-like_sf"/>
</dbReference>
<dbReference type="Gene3D" id="1.10.10.60">
    <property type="entry name" value="Homeodomain-like"/>
    <property type="match status" value="2"/>
</dbReference>
<dbReference type="InterPro" id="IPR002818">
    <property type="entry name" value="DJ-1/PfpI"/>
</dbReference>
<dbReference type="InterPro" id="IPR029062">
    <property type="entry name" value="Class_I_gatase-like"/>
</dbReference>
<accession>A0A934X182</accession>
<evidence type="ECO:0000256" key="2">
    <source>
        <dbReference type="ARBA" id="ARBA00023125"/>
    </source>
</evidence>
<dbReference type="RefSeq" id="WP_201432271.1">
    <property type="nucleotide sequence ID" value="NZ_JAEQBW010000009.1"/>
</dbReference>
<evidence type="ECO:0000259" key="4">
    <source>
        <dbReference type="PROSITE" id="PS01124"/>
    </source>
</evidence>
<feature type="domain" description="HTH araC/xylS-type" evidence="4">
    <location>
        <begin position="220"/>
        <end position="318"/>
    </location>
</feature>
<keyword evidence="6" id="KW-1185">Reference proteome</keyword>
<dbReference type="InterPro" id="IPR020449">
    <property type="entry name" value="Tscrpt_reg_AraC-type_HTH"/>
</dbReference>
<dbReference type="AlphaFoldDB" id="A0A934X182"/>
<dbReference type="PANTHER" id="PTHR43130:SF11">
    <property type="entry name" value="TRANSCRIPTIONAL REGULATORY PROTEIN"/>
    <property type="match status" value="1"/>
</dbReference>
<comment type="caution">
    <text evidence="5">The sequence shown here is derived from an EMBL/GenBank/DDBJ whole genome shotgun (WGS) entry which is preliminary data.</text>
</comment>
<dbReference type="Pfam" id="PF01965">
    <property type="entry name" value="DJ-1_PfpI"/>
    <property type="match status" value="1"/>
</dbReference>
<dbReference type="SUPFAM" id="SSF52317">
    <property type="entry name" value="Class I glutamine amidotransferase-like"/>
    <property type="match status" value="1"/>
</dbReference>
<sequence>MKTISILVPERAVPAAIVDPQYMFTAINMFYEKAGMNPVFKVQLVGLNKEVKLSKGLLSFYPDALLDNVKTTDLIIIPAISGDINEAIKLNEAMFPWIISQYNKGAEVASLCIGAFLLASTGLLSGKTCSTHWLHAPTFRNMFPDVRLVDDRVISEQNGLYSSGGANAYWNLLLYIVEKYTSREMAVMASKFFLLDISKNNQLPFSMFKGQKAHGDELIVAAQEYIEKHYDAKMNVDELADRFGTGRRTFERRFKKATSNSIVEYMQRVKIEAAKVQLESGRKNVNEVMYEVGYNDPKAFREVFKKYVGISPVDYRNKFITEVVPS</sequence>
<organism evidence="5 6">
    <name type="scientific">Marivirga aurantiaca</name>
    <dbReference type="NCBI Taxonomy" id="2802615"/>
    <lineage>
        <taxon>Bacteria</taxon>
        <taxon>Pseudomonadati</taxon>
        <taxon>Bacteroidota</taxon>
        <taxon>Cytophagia</taxon>
        <taxon>Cytophagales</taxon>
        <taxon>Marivirgaceae</taxon>
        <taxon>Marivirga</taxon>
    </lineage>
</organism>
<dbReference type="PRINTS" id="PR00032">
    <property type="entry name" value="HTHARAC"/>
</dbReference>
<dbReference type="GO" id="GO:0003700">
    <property type="term" value="F:DNA-binding transcription factor activity"/>
    <property type="evidence" value="ECO:0007669"/>
    <property type="project" value="InterPro"/>
</dbReference>
<protein>
    <submittedName>
        <fullName evidence="5">Helix-turn-helix domain-containing protein</fullName>
    </submittedName>
</protein>
<reference evidence="5" key="1">
    <citation type="submission" date="2021-01" db="EMBL/GenBank/DDBJ databases">
        <title>Marivirga aurantiaca sp. nov., isolated from intertidal surface sediments.</title>
        <authorList>
            <person name="Zhang M."/>
        </authorList>
    </citation>
    <scope>NUCLEOTIDE SEQUENCE</scope>
    <source>
        <strain evidence="5">S37H4</strain>
    </source>
</reference>
<gene>
    <name evidence="5" type="ORF">JKA74_16190</name>
</gene>
<dbReference type="Gene3D" id="3.40.50.880">
    <property type="match status" value="1"/>
</dbReference>
<evidence type="ECO:0000313" key="6">
    <source>
        <dbReference type="Proteomes" id="UP000611723"/>
    </source>
</evidence>
<evidence type="ECO:0000313" key="5">
    <source>
        <dbReference type="EMBL" id="MBK6266587.1"/>
    </source>
</evidence>
<dbReference type="CDD" id="cd03138">
    <property type="entry name" value="GATase1_AraC_2"/>
    <property type="match status" value="1"/>
</dbReference>
<keyword evidence="1" id="KW-0805">Transcription regulation</keyword>
<dbReference type="SMART" id="SM00342">
    <property type="entry name" value="HTH_ARAC"/>
    <property type="match status" value="1"/>
</dbReference>
<evidence type="ECO:0000256" key="3">
    <source>
        <dbReference type="ARBA" id="ARBA00023163"/>
    </source>
</evidence>
<dbReference type="Proteomes" id="UP000611723">
    <property type="component" value="Unassembled WGS sequence"/>
</dbReference>
<keyword evidence="3" id="KW-0804">Transcription</keyword>
<name>A0A934X182_9BACT</name>